<evidence type="ECO:0000256" key="4">
    <source>
        <dbReference type="ARBA" id="ARBA00022670"/>
    </source>
</evidence>
<evidence type="ECO:0000313" key="11">
    <source>
        <dbReference type="EnsemblPlants" id="AUR62020809-RA:cds"/>
    </source>
</evidence>
<dbReference type="CDD" id="cd01796">
    <property type="entry name" value="Ubl_Ddi1_like"/>
    <property type="match status" value="1"/>
</dbReference>
<keyword evidence="6" id="KW-0378">Hydrolase</keyword>
<keyword evidence="3" id="KW-0963">Cytoplasm</keyword>
<feature type="domain" description="Ubiquitin-like" evidence="10">
    <location>
        <begin position="1"/>
        <end position="70"/>
    </location>
</feature>
<dbReference type="EnsemblPlants" id="AUR62020809-RA">
    <property type="protein sequence ID" value="AUR62020809-RA:cds"/>
    <property type="gene ID" value="AUR62020809"/>
</dbReference>
<comment type="similarity">
    <text evidence="2">Belongs to the DDI1 family.</text>
</comment>
<evidence type="ECO:0000259" key="10">
    <source>
        <dbReference type="PROSITE" id="PS50053"/>
    </source>
</evidence>
<evidence type="ECO:0008006" key="13">
    <source>
        <dbReference type="Google" id="ProtNLM"/>
    </source>
</evidence>
<dbReference type="InterPro" id="IPR000626">
    <property type="entry name" value="Ubiquitin-like_dom"/>
</dbReference>
<evidence type="ECO:0000256" key="1">
    <source>
        <dbReference type="ARBA" id="ARBA00004496"/>
    </source>
</evidence>
<evidence type="ECO:0000256" key="6">
    <source>
        <dbReference type="ARBA" id="ARBA00022801"/>
    </source>
</evidence>
<keyword evidence="4" id="KW-0645">Protease</keyword>
<dbReference type="SUPFAM" id="SSF46934">
    <property type="entry name" value="UBA-like"/>
    <property type="match status" value="1"/>
</dbReference>
<evidence type="ECO:0000256" key="3">
    <source>
        <dbReference type="ARBA" id="ARBA00022490"/>
    </source>
</evidence>
<dbReference type="Pfam" id="PF00627">
    <property type="entry name" value="UBA"/>
    <property type="match status" value="1"/>
</dbReference>
<dbReference type="InterPro" id="IPR015940">
    <property type="entry name" value="UBA"/>
</dbReference>
<dbReference type="GO" id="GO:0006508">
    <property type="term" value="P:proteolysis"/>
    <property type="evidence" value="ECO:0007669"/>
    <property type="project" value="UniProtKB-KW"/>
</dbReference>
<dbReference type="PANTHER" id="PTHR34562:SF8">
    <property type="entry name" value="WPP DOMAIN-INTERACTING PROTEIN 1"/>
    <property type="match status" value="1"/>
</dbReference>
<evidence type="ECO:0000256" key="5">
    <source>
        <dbReference type="ARBA" id="ARBA00022750"/>
    </source>
</evidence>
<dbReference type="SUPFAM" id="SSF54236">
    <property type="entry name" value="Ubiquitin-like"/>
    <property type="match status" value="1"/>
</dbReference>
<proteinExistence type="inferred from homology"/>
<dbReference type="PROSITE" id="PS50053">
    <property type="entry name" value="UBIQUITIN_2"/>
    <property type="match status" value="1"/>
</dbReference>
<dbReference type="Gene3D" id="3.10.20.90">
    <property type="entry name" value="Phosphatidylinositol 3-kinase Catalytic Subunit, Chain A, domain 1"/>
    <property type="match status" value="1"/>
</dbReference>
<dbReference type="Pfam" id="PF00240">
    <property type="entry name" value="ubiquitin"/>
    <property type="match status" value="1"/>
</dbReference>
<feature type="compositionally biased region" description="Basic and acidic residues" evidence="8">
    <location>
        <begin position="274"/>
        <end position="284"/>
    </location>
</feature>
<feature type="compositionally biased region" description="Basic residues" evidence="8">
    <location>
        <begin position="232"/>
        <end position="242"/>
    </location>
</feature>
<dbReference type="InterPro" id="IPR044696">
    <property type="entry name" value="WIP1/2/3"/>
</dbReference>
<organism evidence="11 12">
    <name type="scientific">Chenopodium quinoa</name>
    <name type="common">Quinoa</name>
    <dbReference type="NCBI Taxonomy" id="63459"/>
    <lineage>
        <taxon>Eukaryota</taxon>
        <taxon>Viridiplantae</taxon>
        <taxon>Streptophyta</taxon>
        <taxon>Embryophyta</taxon>
        <taxon>Tracheophyta</taxon>
        <taxon>Spermatophyta</taxon>
        <taxon>Magnoliopsida</taxon>
        <taxon>eudicotyledons</taxon>
        <taxon>Gunneridae</taxon>
        <taxon>Pentapetalae</taxon>
        <taxon>Caryophyllales</taxon>
        <taxon>Chenopodiaceae</taxon>
        <taxon>Chenopodioideae</taxon>
        <taxon>Atripliceae</taxon>
        <taxon>Chenopodium</taxon>
    </lineage>
</organism>
<name>A0A803LZA8_CHEQI</name>
<dbReference type="InterPro" id="IPR009060">
    <property type="entry name" value="UBA-like_sf"/>
</dbReference>
<dbReference type="InterPro" id="IPR029071">
    <property type="entry name" value="Ubiquitin-like_domsf"/>
</dbReference>
<feature type="compositionally biased region" description="Low complexity" evidence="8">
    <location>
        <begin position="324"/>
        <end position="334"/>
    </location>
</feature>
<feature type="domain" description="UBA" evidence="9">
    <location>
        <begin position="565"/>
        <end position="606"/>
    </location>
</feature>
<reference evidence="11" key="2">
    <citation type="submission" date="2021-03" db="UniProtKB">
        <authorList>
            <consortium name="EnsemblPlants"/>
        </authorList>
    </citation>
    <scope>IDENTIFICATION</scope>
</reference>
<dbReference type="Proteomes" id="UP000596660">
    <property type="component" value="Unplaced"/>
</dbReference>
<reference evidence="11" key="1">
    <citation type="journal article" date="2017" name="Nature">
        <title>The genome of Chenopodium quinoa.</title>
        <authorList>
            <person name="Jarvis D.E."/>
            <person name="Ho Y.S."/>
            <person name="Lightfoot D.J."/>
            <person name="Schmoeckel S.M."/>
            <person name="Li B."/>
            <person name="Borm T.J.A."/>
            <person name="Ohyanagi H."/>
            <person name="Mineta K."/>
            <person name="Michell C.T."/>
            <person name="Saber N."/>
            <person name="Kharbatia N.M."/>
            <person name="Rupper R.R."/>
            <person name="Sharp A.R."/>
            <person name="Dally N."/>
            <person name="Boughton B.A."/>
            <person name="Woo Y.H."/>
            <person name="Gao G."/>
            <person name="Schijlen E.G.W.M."/>
            <person name="Guo X."/>
            <person name="Momin A.A."/>
            <person name="Negrao S."/>
            <person name="Al-Babili S."/>
            <person name="Gehring C."/>
            <person name="Roessner U."/>
            <person name="Jung C."/>
            <person name="Murphy K."/>
            <person name="Arold S.T."/>
            <person name="Gojobori T."/>
            <person name="van der Linden C.G."/>
            <person name="van Loo E.N."/>
            <person name="Jellen E.N."/>
            <person name="Maughan P.J."/>
            <person name="Tester M."/>
        </authorList>
    </citation>
    <scope>NUCLEOTIDE SEQUENCE [LARGE SCALE GENOMIC DNA]</scope>
    <source>
        <strain evidence="11">cv. PI 614886</strain>
    </source>
</reference>
<dbReference type="PANTHER" id="PTHR34562">
    <property type="entry name" value="WPP DOMAIN-INTERACTING PROTEIN 2"/>
    <property type="match status" value="1"/>
</dbReference>
<dbReference type="Gramene" id="AUR62020809-RA">
    <property type="protein sequence ID" value="AUR62020809-RA:cds"/>
    <property type="gene ID" value="AUR62020809"/>
</dbReference>
<dbReference type="SMART" id="SM00165">
    <property type="entry name" value="UBA"/>
    <property type="match status" value="1"/>
</dbReference>
<dbReference type="AlphaFoldDB" id="A0A803LZA8"/>
<evidence type="ECO:0000256" key="7">
    <source>
        <dbReference type="SAM" id="Coils"/>
    </source>
</evidence>
<feature type="compositionally biased region" description="Basic and acidic residues" evidence="8">
    <location>
        <begin position="256"/>
        <end position="265"/>
    </location>
</feature>
<feature type="coiled-coil region" evidence="7">
    <location>
        <begin position="423"/>
        <end position="450"/>
    </location>
</feature>
<dbReference type="Gene3D" id="1.10.8.10">
    <property type="entry name" value="DNA helicase RuvA subunit, C-terminal domain"/>
    <property type="match status" value="1"/>
</dbReference>
<evidence type="ECO:0000256" key="2">
    <source>
        <dbReference type="ARBA" id="ARBA00009136"/>
    </source>
</evidence>
<evidence type="ECO:0000256" key="8">
    <source>
        <dbReference type="SAM" id="MobiDB-lite"/>
    </source>
</evidence>
<sequence>MKITVMTADEKFISLDVDPDEAVENVKALLEVESGVVLQQQQLMYNGKEMNNHDKLSVLGVCDGDLIMMLSNAAPPSRPSSSDLALSPDGSAVNPAAAFQQQVRGDSNLMAQLYQESRSLTNKGYGLKKWRRIRRKYVVITKETDLEKEKDYDSDSTAGRMLKRGSANILNDNVVSSMSPNHNNSAAAVVDTFNVGADSDNSEDSHSHRSSSKSSTAASHPKISLRASTQAHHPHPNQRRPNKPILNQPQPQTHPDPIKKQKPRETSPLSSMESDSRSSFRDHLPTPNPSTFDAAHPHPHPLPSPPPCQQQLPSTLTGTTNFGLSSDSSDQLSSTAYHGNTKVSTDSDPLLDSLLLLQSAQLALQTEVQKFGEIGKGICSLCDDSDKTSGVPVPSLSVDPLVYMENAFDGWSEFNHAYLSKIVQTLERQLNEAEGSLKEKELRIAELETMRSMESPQESVRSTMEQQSKRYIVMEVELQDLFMKKLEAEVQSVVIARSSKEFSVLVEDSILREQISLSKEQAQSPKLAVSVENKAVILKGQAEKLDALYGDIFGGEEIQKMQKRGPDFEAKVVKLVELGFPRNDVIQALQLFNGNEEQAAGLLFGG</sequence>
<keyword evidence="12" id="KW-1185">Reference proteome</keyword>
<keyword evidence="5" id="KW-0064">Aspartyl protease</keyword>
<dbReference type="GO" id="GO:0004190">
    <property type="term" value="F:aspartic-type endopeptidase activity"/>
    <property type="evidence" value="ECO:0007669"/>
    <property type="project" value="UniProtKB-KW"/>
</dbReference>
<dbReference type="SMART" id="SM00213">
    <property type="entry name" value="UBQ"/>
    <property type="match status" value="1"/>
</dbReference>
<dbReference type="PROSITE" id="PS50030">
    <property type="entry name" value="UBA"/>
    <property type="match status" value="1"/>
</dbReference>
<comment type="subcellular location">
    <subcellularLocation>
        <location evidence="1">Cytoplasm</location>
    </subcellularLocation>
</comment>
<evidence type="ECO:0000259" key="9">
    <source>
        <dbReference type="PROSITE" id="PS50030"/>
    </source>
</evidence>
<dbReference type="GO" id="GO:0005737">
    <property type="term" value="C:cytoplasm"/>
    <property type="evidence" value="ECO:0007669"/>
    <property type="project" value="UniProtKB-SubCell"/>
</dbReference>
<dbReference type="InterPro" id="IPR033882">
    <property type="entry name" value="DDI1_N"/>
</dbReference>
<evidence type="ECO:0000313" key="12">
    <source>
        <dbReference type="Proteomes" id="UP000596660"/>
    </source>
</evidence>
<protein>
    <recommendedName>
        <fullName evidence="13">Ubiquitin-like domain-containing protein</fullName>
    </recommendedName>
</protein>
<keyword evidence="7" id="KW-0175">Coiled coil</keyword>
<feature type="region of interest" description="Disordered" evidence="8">
    <location>
        <begin position="197"/>
        <end position="344"/>
    </location>
</feature>
<dbReference type="GO" id="GO:0031593">
    <property type="term" value="F:polyubiquitin modification-dependent protein binding"/>
    <property type="evidence" value="ECO:0007669"/>
    <property type="project" value="UniProtKB-ARBA"/>
</dbReference>
<dbReference type="CDD" id="cd14309">
    <property type="entry name" value="UBA_scDdi1_like"/>
    <property type="match status" value="1"/>
</dbReference>
<feature type="compositionally biased region" description="Polar residues" evidence="8">
    <location>
        <begin position="335"/>
        <end position="344"/>
    </location>
</feature>
<accession>A0A803LZA8</accession>